<dbReference type="EMBL" id="JACGCM010000428">
    <property type="protein sequence ID" value="KAF6172392.1"/>
    <property type="molecule type" value="Genomic_DNA"/>
</dbReference>
<keyword evidence="2" id="KW-1185">Reference proteome</keyword>
<evidence type="ECO:0000313" key="1">
    <source>
        <dbReference type="EMBL" id="KAF6172392.1"/>
    </source>
</evidence>
<proteinExistence type="predicted"/>
<accession>A0A7J7NZI8</accession>
<name>A0A7J7NZI8_9MAGN</name>
<reference evidence="1 2" key="1">
    <citation type="journal article" date="2020" name="IScience">
        <title>Genome Sequencing of the Endangered Kingdonia uniflora (Circaeasteraceae, Ranunculales) Reveals Potential Mechanisms of Evolutionary Specialization.</title>
        <authorList>
            <person name="Sun Y."/>
            <person name="Deng T."/>
            <person name="Zhang A."/>
            <person name="Moore M.J."/>
            <person name="Landis J.B."/>
            <person name="Lin N."/>
            <person name="Zhang H."/>
            <person name="Zhang X."/>
            <person name="Huang J."/>
            <person name="Zhang X."/>
            <person name="Sun H."/>
            <person name="Wang H."/>
        </authorList>
    </citation>
    <scope>NUCLEOTIDE SEQUENCE [LARGE SCALE GENOMIC DNA]</scope>
    <source>
        <strain evidence="1">TB1705</strain>
        <tissue evidence="1">Leaf</tissue>
    </source>
</reference>
<organism evidence="1 2">
    <name type="scientific">Kingdonia uniflora</name>
    <dbReference type="NCBI Taxonomy" id="39325"/>
    <lineage>
        <taxon>Eukaryota</taxon>
        <taxon>Viridiplantae</taxon>
        <taxon>Streptophyta</taxon>
        <taxon>Embryophyta</taxon>
        <taxon>Tracheophyta</taxon>
        <taxon>Spermatophyta</taxon>
        <taxon>Magnoliopsida</taxon>
        <taxon>Ranunculales</taxon>
        <taxon>Circaeasteraceae</taxon>
        <taxon>Kingdonia</taxon>
    </lineage>
</organism>
<gene>
    <name evidence="1" type="ORF">GIB67_025897</name>
</gene>
<evidence type="ECO:0000313" key="2">
    <source>
        <dbReference type="Proteomes" id="UP000541444"/>
    </source>
</evidence>
<protein>
    <submittedName>
        <fullName evidence="1">Uncharacterized protein</fullName>
    </submittedName>
</protein>
<comment type="caution">
    <text evidence="1">The sequence shown here is derived from an EMBL/GenBank/DDBJ whole genome shotgun (WGS) entry which is preliminary data.</text>
</comment>
<dbReference type="Proteomes" id="UP000541444">
    <property type="component" value="Unassembled WGS sequence"/>
</dbReference>
<sequence>MICVGPVKFSRKLSLHITISSTIRGLIAVNLKLHLWFKNISLEELNFGTFGLELEGFGAVHLCVGFFRLVFPFNSFHLP</sequence>
<dbReference type="AlphaFoldDB" id="A0A7J7NZI8"/>